<proteinExistence type="predicted"/>
<name>A0A0Q3M604_BRADI</name>
<dbReference type="InParanoid" id="A0A0Q3M604"/>
<gene>
    <name evidence="1" type="ORF">BRADI_3g46134v3</name>
</gene>
<organism evidence="1">
    <name type="scientific">Brachypodium distachyon</name>
    <name type="common">Purple false brome</name>
    <name type="synonym">Trachynia distachya</name>
    <dbReference type="NCBI Taxonomy" id="15368"/>
    <lineage>
        <taxon>Eukaryota</taxon>
        <taxon>Viridiplantae</taxon>
        <taxon>Streptophyta</taxon>
        <taxon>Embryophyta</taxon>
        <taxon>Tracheophyta</taxon>
        <taxon>Spermatophyta</taxon>
        <taxon>Magnoliopsida</taxon>
        <taxon>Liliopsida</taxon>
        <taxon>Poales</taxon>
        <taxon>Poaceae</taxon>
        <taxon>BOP clade</taxon>
        <taxon>Pooideae</taxon>
        <taxon>Stipodae</taxon>
        <taxon>Brachypodieae</taxon>
        <taxon>Brachypodium</taxon>
    </lineage>
</organism>
<sequence>MDDMVSLLIFNNGEKKRCSLSLDNTWICSVWLWNSCLPDFRLLWTTEGGVFIYIRSSLEKYQIVIGTTPFSYTSNCMRAKKKNPWPAEERPWNGLGALAERDEAVLAERVEAPMGYPPEAPAHVSFLGAGPSPRCGGAGDCRAWEAEALTAGRTEAPTG</sequence>
<dbReference type="AlphaFoldDB" id="A0A0Q3M604"/>
<protein>
    <submittedName>
        <fullName evidence="1 2">Uncharacterized protein</fullName>
    </submittedName>
</protein>
<reference evidence="2" key="3">
    <citation type="submission" date="2018-08" db="UniProtKB">
        <authorList>
            <consortium name="EnsemblPlants"/>
        </authorList>
    </citation>
    <scope>IDENTIFICATION</scope>
    <source>
        <strain evidence="2">cv. Bd21</strain>
    </source>
</reference>
<dbReference type="EMBL" id="CM000882">
    <property type="protein sequence ID" value="KQJ99941.1"/>
    <property type="molecule type" value="Genomic_DNA"/>
</dbReference>
<keyword evidence="3" id="KW-1185">Reference proteome</keyword>
<reference evidence="1" key="2">
    <citation type="submission" date="2017-06" db="EMBL/GenBank/DDBJ databases">
        <title>WGS assembly of Brachypodium distachyon.</title>
        <authorList>
            <consortium name="The International Brachypodium Initiative"/>
            <person name="Lucas S."/>
            <person name="Harmon-Smith M."/>
            <person name="Lail K."/>
            <person name="Tice H."/>
            <person name="Grimwood J."/>
            <person name="Bruce D."/>
            <person name="Barry K."/>
            <person name="Shu S."/>
            <person name="Lindquist E."/>
            <person name="Wang M."/>
            <person name="Pitluck S."/>
            <person name="Vogel J.P."/>
            <person name="Garvin D.F."/>
            <person name="Mockler T.C."/>
            <person name="Schmutz J."/>
            <person name="Rokhsar D."/>
            <person name="Bevan M.W."/>
        </authorList>
    </citation>
    <scope>NUCLEOTIDE SEQUENCE</scope>
    <source>
        <strain evidence="1">Bd21</strain>
    </source>
</reference>
<dbReference type="Proteomes" id="UP000008810">
    <property type="component" value="Chromosome 3"/>
</dbReference>
<reference evidence="1 2" key="1">
    <citation type="journal article" date="2010" name="Nature">
        <title>Genome sequencing and analysis of the model grass Brachypodium distachyon.</title>
        <authorList>
            <consortium name="International Brachypodium Initiative"/>
        </authorList>
    </citation>
    <scope>NUCLEOTIDE SEQUENCE [LARGE SCALE GENOMIC DNA]</scope>
    <source>
        <strain evidence="1 2">Bd21</strain>
    </source>
</reference>
<dbReference type="EnsemblPlants" id="KQJ99941">
    <property type="protein sequence ID" value="KQJ99941"/>
    <property type="gene ID" value="BRADI_3g46134v3"/>
</dbReference>
<evidence type="ECO:0000313" key="1">
    <source>
        <dbReference type="EMBL" id="KQJ99941.1"/>
    </source>
</evidence>
<accession>A0A0Q3M604</accession>
<evidence type="ECO:0000313" key="3">
    <source>
        <dbReference type="Proteomes" id="UP000008810"/>
    </source>
</evidence>
<evidence type="ECO:0000313" key="2">
    <source>
        <dbReference type="EnsemblPlants" id="KQJ99941"/>
    </source>
</evidence>
<dbReference type="Gramene" id="KQJ99941">
    <property type="protein sequence ID" value="KQJ99941"/>
    <property type="gene ID" value="BRADI_3g46134v3"/>
</dbReference>